<dbReference type="OrthoDB" id="2620403at2"/>
<dbReference type="EMBL" id="QXQB01000001">
    <property type="protein sequence ID" value="RJX41590.1"/>
    <property type="molecule type" value="Genomic_DNA"/>
</dbReference>
<comment type="caution">
    <text evidence="1">The sequence shown here is derived from an EMBL/GenBank/DDBJ whole genome shotgun (WGS) entry which is preliminary data.</text>
</comment>
<reference evidence="1 2" key="1">
    <citation type="submission" date="2018-09" db="EMBL/GenBank/DDBJ databases">
        <title>Paenibacillus aracenensis nov. sp. isolated from a cave in southern Spain.</title>
        <authorList>
            <person name="Jurado V."/>
            <person name="Gutierrez-Patricio S."/>
            <person name="Gonzalez-Pimentel J.L."/>
            <person name="Miller A.Z."/>
            <person name="Laiz L."/>
            <person name="Saiz-Jimenez C."/>
        </authorList>
    </citation>
    <scope>NUCLEOTIDE SEQUENCE [LARGE SCALE GENOMIC DNA]</scope>
    <source>
        <strain evidence="1 2">JCM 19203</strain>
    </source>
</reference>
<sequence>MKVRFGAREKDSFIVYVVPAWQWKEFIAFELIGGIAFYLIGKILTHSEWFSVAANMAGPQMLKNTYAALRTLA</sequence>
<evidence type="ECO:0000313" key="2">
    <source>
        <dbReference type="Proteomes" id="UP000267798"/>
    </source>
</evidence>
<dbReference type="AlphaFoldDB" id="A0A3A6PMI9"/>
<dbReference type="Proteomes" id="UP000267798">
    <property type="component" value="Unassembled WGS sequence"/>
</dbReference>
<keyword evidence="2" id="KW-1185">Reference proteome</keyword>
<proteinExistence type="predicted"/>
<protein>
    <submittedName>
        <fullName evidence="1">Uncharacterized protein</fullName>
    </submittedName>
</protein>
<organism evidence="1 2">
    <name type="scientific">Paenibacillus pinisoli</name>
    <dbReference type="NCBI Taxonomy" id="1276110"/>
    <lineage>
        <taxon>Bacteria</taxon>
        <taxon>Bacillati</taxon>
        <taxon>Bacillota</taxon>
        <taxon>Bacilli</taxon>
        <taxon>Bacillales</taxon>
        <taxon>Paenibacillaceae</taxon>
        <taxon>Paenibacillus</taxon>
    </lineage>
</organism>
<evidence type="ECO:0000313" key="1">
    <source>
        <dbReference type="EMBL" id="RJX41590.1"/>
    </source>
</evidence>
<name>A0A3A6PMI9_9BACL</name>
<accession>A0A3A6PMI9</accession>
<gene>
    <name evidence="1" type="ORF">D3P09_06400</name>
</gene>
<dbReference type="RefSeq" id="WP_120108119.1">
    <property type="nucleotide sequence ID" value="NZ_QXQB01000001.1"/>
</dbReference>